<protein>
    <submittedName>
        <fullName evidence="9">ExbD/TolR family protein</fullName>
    </submittedName>
</protein>
<gene>
    <name evidence="9" type="ORF">FXN63_21565</name>
</gene>
<evidence type="ECO:0000256" key="6">
    <source>
        <dbReference type="ARBA" id="ARBA00023136"/>
    </source>
</evidence>
<dbReference type="PANTHER" id="PTHR30558">
    <property type="entry name" value="EXBD MEMBRANE COMPONENT OF PMF-DRIVEN MACROMOLECULE IMPORT SYSTEM"/>
    <property type="match status" value="1"/>
</dbReference>
<dbReference type="Gene3D" id="3.30.420.270">
    <property type="match status" value="1"/>
</dbReference>
<dbReference type="GO" id="GO:0005886">
    <property type="term" value="C:plasma membrane"/>
    <property type="evidence" value="ECO:0007669"/>
    <property type="project" value="UniProtKB-SubCell"/>
</dbReference>
<evidence type="ECO:0000313" key="9">
    <source>
        <dbReference type="EMBL" id="QEI08140.1"/>
    </source>
</evidence>
<keyword evidence="5 8" id="KW-1133">Transmembrane helix</keyword>
<comment type="subcellular location">
    <subcellularLocation>
        <location evidence="1">Cell membrane</location>
        <topology evidence="1">Single-pass membrane protein</topology>
    </subcellularLocation>
    <subcellularLocation>
        <location evidence="7">Cell membrane</location>
        <topology evidence="7">Single-pass type II membrane protein</topology>
    </subcellularLocation>
</comment>
<evidence type="ECO:0000313" key="10">
    <source>
        <dbReference type="Proteomes" id="UP000325161"/>
    </source>
</evidence>
<evidence type="ECO:0000256" key="5">
    <source>
        <dbReference type="ARBA" id="ARBA00022989"/>
    </source>
</evidence>
<evidence type="ECO:0000256" key="2">
    <source>
        <dbReference type="ARBA" id="ARBA00005811"/>
    </source>
</evidence>
<dbReference type="AlphaFoldDB" id="A0A5C0B4E6"/>
<sequence>MPSARSGNRGGRGGRRAMNEINVVPYIDVMLVLLVIFMVTAPMVSPLVIDLPSVGRASVVPVKPLEVVLGADGTVSLRDLEKGESQPRPIPRNDLARVARERQAAKPDQPVVIAADRKLQYEAVLKVMDDLQRQGVTRVGLLVRQQSQ</sequence>
<evidence type="ECO:0000256" key="1">
    <source>
        <dbReference type="ARBA" id="ARBA00004162"/>
    </source>
</evidence>
<dbReference type="InterPro" id="IPR003400">
    <property type="entry name" value="ExbD"/>
</dbReference>
<dbReference type="PANTHER" id="PTHR30558:SF7">
    <property type="entry name" value="TOL-PAL SYSTEM PROTEIN TOLR"/>
    <property type="match status" value="1"/>
</dbReference>
<dbReference type="GO" id="GO:0015031">
    <property type="term" value="P:protein transport"/>
    <property type="evidence" value="ECO:0007669"/>
    <property type="project" value="UniProtKB-KW"/>
</dbReference>
<keyword evidence="7" id="KW-0653">Protein transport</keyword>
<evidence type="ECO:0000256" key="8">
    <source>
        <dbReference type="SAM" id="Phobius"/>
    </source>
</evidence>
<evidence type="ECO:0000256" key="3">
    <source>
        <dbReference type="ARBA" id="ARBA00022475"/>
    </source>
</evidence>
<dbReference type="GO" id="GO:0022857">
    <property type="term" value="F:transmembrane transporter activity"/>
    <property type="evidence" value="ECO:0007669"/>
    <property type="project" value="InterPro"/>
</dbReference>
<keyword evidence="10" id="KW-1185">Reference proteome</keyword>
<feature type="transmembrane region" description="Helical" evidence="8">
    <location>
        <begin position="21"/>
        <end position="44"/>
    </location>
</feature>
<keyword evidence="6 8" id="KW-0472">Membrane</keyword>
<dbReference type="Proteomes" id="UP000325161">
    <property type="component" value="Chromosome"/>
</dbReference>
<dbReference type="KEGG" id="pacr:FXN63_21565"/>
<reference evidence="9 10" key="1">
    <citation type="submission" date="2019-08" db="EMBL/GenBank/DDBJ databases">
        <title>Amphibian skin-associated Pigmentiphaga: genome sequence and occurrence across geography and hosts.</title>
        <authorList>
            <person name="Bletz M.C."/>
            <person name="Bunk B."/>
            <person name="Sproeer C."/>
            <person name="Biwer P."/>
            <person name="Reiter S."/>
            <person name="Rabemananjara F.C.E."/>
            <person name="Schulz S."/>
            <person name="Overmann J."/>
            <person name="Vences M."/>
        </authorList>
    </citation>
    <scope>NUCLEOTIDE SEQUENCE [LARGE SCALE GENOMIC DNA]</scope>
    <source>
        <strain evidence="9 10">Mada1488</strain>
    </source>
</reference>
<name>A0A5C0B4E6_9BURK</name>
<accession>A0A5C0B4E6</accession>
<keyword evidence="7" id="KW-0813">Transport</keyword>
<organism evidence="9 10">
    <name type="scientific">Pigmentiphaga aceris</name>
    <dbReference type="NCBI Taxonomy" id="1940612"/>
    <lineage>
        <taxon>Bacteria</taxon>
        <taxon>Pseudomonadati</taxon>
        <taxon>Pseudomonadota</taxon>
        <taxon>Betaproteobacteria</taxon>
        <taxon>Burkholderiales</taxon>
        <taxon>Alcaligenaceae</taxon>
        <taxon>Pigmentiphaga</taxon>
    </lineage>
</organism>
<dbReference type="OrthoDB" id="9798629at2"/>
<evidence type="ECO:0000256" key="7">
    <source>
        <dbReference type="RuleBase" id="RU003879"/>
    </source>
</evidence>
<dbReference type="RefSeq" id="WP_148817426.1">
    <property type="nucleotide sequence ID" value="NZ_CP043046.1"/>
</dbReference>
<proteinExistence type="inferred from homology"/>
<keyword evidence="4 7" id="KW-0812">Transmembrane</keyword>
<evidence type="ECO:0000256" key="4">
    <source>
        <dbReference type="ARBA" id="ARBA00022692"/>
    </source>
</evidence>
<dbReference type="Pfam" id="PF02472">
    <property type="entry name" value="ExbD"/>
    <property type="match status" value="1"/>
</dbReference>
<comment type="similarity">
    <text evidence="2 7">Belongs to the ExbD/TolR family.</text>
</comment>
<keyword evidence="3" id="KW-1003">Cell membrane</keyword>
<dbReference type="EMBL" id="CP043046">
    <property type="protein sequence ID" value="QEI08140.1"/>
    <property type="molecule type" value="Genomic_DNA"/>
</dbReference>